<evidence type="ECO:0000313" key="1">
    <source>
        <dbReference type="EMBL" id="SHO56504.1"/>
    </source>
</evidence>
<dbReference type="EMBL" id="FRFG01000026">
    <property type="protein sequence ID" value="SHO56504.1"/>
    <property type="molecule type" value="Genomic_DNA"/>
</dbReference>
<evidence type="ECO:0000313" key="2">
    <source>
        <dbReference type="Proteomes" id="UP000184600"/>
    </source>
</evidence>
<sequence>MKIEQYQVQHFAGGTGYFLKAMIWLYDEDHATFANVRFYKDPDDVPAQDTKASSGFIACHYPPEDYADVIDLLRNEKPLYLHYSDTSQMGYFSTAPEPVGEGEI</sequence>
<dbReference type="Proteomes" id="UP000184600">
    <property type="component" value="Unassembled WGS sequence"/>
</dbReference>
<dbReference type="AlphaFoldDB" id="A0A1M7YV45"/>
<keyword evidence="2" id="KW-1185">Reference proteome</keyword>
<organism evidence="1 2">
    <name type="scientific">Vibrio quintilis</name>
    <dbReference type="NCBI Taxonomy" id="1117707"/>
    <lineage>
        <taxon>Bacteria</taxon>
        <taxon>Pseudomonadati</taxon>
        <taxon>Pseudomonadota</taxon>
        <taxon>Gammaproteobacteria</taxon>
        <taxon>Vibrionales</taxon>
        <taxon>Vibrionaceae</taxon>
        <taxon>Vibrio</taxon>
    </lineage>
</organism>
<accession>A0A1M7YV45</accession>
<reference evidence="2" key="1">
    <citation type="submission" date="2016-12" db="EMBL/GenBank/DDBJ databases">
        <authorList>
            <person name="Rodrigo-Torres L."/>
            <person name="Arahal R.D."/>
            <person name="Lucena T."/>
        </authorList>
    </citation>
    <scope>NUCLEOTIDE SEQUENCE [LARGE SCALE GENOMIC DNA]</scope>
</reference>
<proteinExistence type="predicted"/>
<name>A0A1M7YV45_9VIBR</name>
<protein>
    <submittedName>
        <fullName evidence="1">Uncharacterized protein</fullName>
    </submittedName>
</protein>
<gene>
    <name evidence="1" type="ORF">VQ7734_02273</name>
</gene>